<feature type="region of interest" description="Disordered" evidence="1">
    <location>
        <begin position="9"/>
        <end position="39"/>
    </location>
</feature>
<sequence length="274" mass="29624">MAPRLFSCFGRGGGSTTSSSDPKHDDKAATADLSAEEQRRGGPVVVELFSSQGCGTSPEAELLFSRLGRGDFNLDAPVVLLAFHVDYWDYTGWKDPFGSSQWTVRQKAYVEALNLDTMFTPQIVVQGRAHCVGNDDEALISCIASAPRFPAPSFQATFEKPSPDSLQVTLTGALRTKVDHEGLNIMVALYESGLVTSCAAGANKDRVLANEYVVRRLEKMSSVKDISAKKTISGTVNFSLWEGFNSAKCGVAVFLESSSHQIFGSQSLQLPDKL</sequence>
<dbReference type="Proteomes" id="UP000030748">
    <property type="component" value="Unassembled WGS sequence"/>
</dbReference>
<dbReference type="OMA" id="LPIDYWD"/>
<dbReference type="PhylomeDB" id="A0A022R420"/>
<organism evidence="2 3">
    <name type="scientific">Erythranthe guttata</name>
    <name type="common">Yellow monkey flower</name>
    <name type="synonym">Mimulus guttatus</name>
    <dbReference type="NCBI Taxonomy" id="4155"/>
    <lineage>
        <taxon>Eukaryota</taxon>
        <taxon>Viridiplantae</taxon>
        <taxon>Streptophyta</taxon>
        <taxon>Embryophyta</taxon>
        <taxon>Tracheophyta</taxon>
        <taxon>Spermatophyta</taxon>
        <taxon>Magnoliopsida</taxon>
        <taxon>eudicotyledons</taxon>
        <taxon>Gunneridae</taxon>
        <taxon>Pentapetalae</taxon>
        <taxon>asterids</taxon>
        <taxon>lamiids</taxon>
        <taxon>Lamiales</taxon>
        <taxon>Phrymaceae</taxon>
        <taxon>Erythranthe</taxon>
    </lineage>
</organism>
<evidence type="ECO:0000313" key="2">
    <source>
        <dbReference type="EMBL" id="EYU33560.1"/>
    </source>
</evidence>
<dbReference type="eggNOG" id="ENOG502QQGJ">
    <property type="taxonomic scope" value="Eukaryota"/>
</dbReference>
<dbReference type="Pfam" id="PF06764">
    <property type="entry name" value="DUF1223"/>
    <property type="match status" value="1"/>
</dbReference>
<evidence type="ECO:0008006" key="4">
    <source>
        <dbReference type="Google" id="ProtNLM"/>
    </source>
</evidence>
<dbReference type="STRING" id="4155.A0A022R420"/>
<dbReference type="InterPro" id="IPR036249">
    <property type="entry name" value="Thioredoxin-like_sf"/>
</dbReference>
<reference evidence="2 3" key="1">
    <citation type="journal article" date="2013" name="Proc. Natl. Acad. Sci. U.S.A.">
        <title>Fine-scale variation in meiotic recombination in Mimulus inferred from population shotgun sequencing.</title>
        <authorList>
            <person name="Hellsten U."/>
            <person name="Wright K.M."/>
            <person name="Jenkins J."/>
            <person name="Shu S."/>
            <person name="Yuan Y."/>
            <person name="Wessler S.R."/>
            <person name="Schmutz J."/>
            <person name="Willis J.H."/>
            <person name="Rokhsar D.S."/>
        </authorList>
    </citation>
    <scope>NUCLEOTIDE SEQUENCE [LARGE SCALE GENOMIC DNA]</scope>
    <source>
        <strain evidence="3">cv. DUN x IM62</strain>
    </source>
</reference>
<name>A0A022R420_ERYGU</name>
<dbReference type="InterPro" id="IPR010634">
    <property type="entry name" value="DUF1223"/>
</dbReference>
<accession>A0A022R420</accession>
<evidence type="ECO:0000256" key="1">
    <source>
        <dbReference type="SAM" id="MobiDB-lite"/>
    </source>
</evidence>
<keyword evidence="3" id="KW-1185">Reference proteome</keyword>
<dbReference type="EMBL" id="KI630752">
    <property type="protein sequence ID" value="EYU33560.1"/>
    <property type="molecule type" value="Genomic_DNA"/>
</dbReference>
<gene>
    <name evidence="2" type="ORF">MIMGU_mgv1a011671mg</name>
</gene>
<dbReference type="KEGG" id="egt:105961982"/>
<dbReference type="OrthoDB" id="938668at2759"/>
<protein>
    <recommendedName>
        <fullName evidence="4">Thioredoxin-like fold domain-containing protein</fullName>
    </recommendedName>
</protein>
<evidence type="ECO:0000313" key="3">
    <source>
        <dbReference type="Proteomes" id="UP000030748"/>
    </source>
</evidence>
<dbReference type="PANTHER" id="PTHR36057">
    <property type="match status" value="1"/>
</dbReference>
<proteinExistence type="predicted"/>
<dbReference type="AlphaFoldDB" id="A0A022R420"/>
<dbReference type="SUPFAM" id="SSF52833">
    <property type="entry name" value="Thioredoxin-like"/>
    <property type="match status" value="1"/>
</dbReference>
<dbReference type="PANTHER" id="PTHR36057:SF1">
    <property type="entry name" value="LIPOPROTEIN LIPID ATTACHMENT SITE-LIKE PROTEIN, PUTATIVE (DUF1223)-RELATED"/>
    <property type="match status" value="1"/>
</dbReference>